<protein>
    <submittedName>
        <fullName evidence="1">Uncharacterized protein</fullName>
    </submittedName>
</protein>
<dbReference type="PATRIC" id="fig|1440762.4.peg.1513"/>
<dbReference type="STRING" id="1440762.Y882_10090"/>
<organism evidence="1 2">
    <name type="scientific">Dyella japonica DSM 16301</name>
    <dbReference type="NCBI Taxonomy" id="1440762"/>
    <lineage>
        <taxon>Bacteria</taxon>
        <taxon>Pseudomonadati</taxon>
        <taxon>Pseudomonadota</taxon>
        <taxon>Gammaproteobacteria</taxon>
        <taxon>Lysobacterales</taxon>
        <taxon>Rhodanobacteraceae</taxon>
        <taxon>Dyella</taxon>
    </lineage>
</organism>
<name>A0A0G9H8B4_9GAMM</name>
<comment type="caution">
    <text evidence="1">The sequence shown here is derived from an EMBL/GenBank/DDBJ whole genome shotgun (WGS) entry which is preliminary data.</text>
</comment>
<evidence type="ECO:0000313" key="2">
    <source>
        <dbReference type="Proteomes" id="UP000035481"/>
    </source>
</evidence>
<reference evidence="1 2" key="1">
    <citation type="journal article" date="2015" name="Antonie Van Leeuwenhoek">
        <title>A phylogenomic and molecular marker based taxonomic framework for the order Xanthomonadales: proposal to transfer the families Algiphilaceae and Solimonadaceae to the order Nevskiales ord. nov. and to create a new family within the order Xanthomonadales, the family Rhodanobacteraceae fam. nov., containing the genus Rhodanobacter and its closest relatives.</title>
        <authorList>
            <person name="Naushad S."/>
            <person name="Adeolu M."/>
            <person name="Wong S."/>
            <person name="Sohail M."/>
            <person name="Schellhorn H.E."/>
            <person name="Gupta R.S."/>
        </authorList>
    </citation>
    <scope>NUCLEOTIDE SEQUENCE [LARGE SCALE GENOMIC DNA]</scope>
    <source>
        <strain evidence="1 2">DSM 16301</strain>
    </source>
</reference>
<dbReference type="RefSeq" id="WP_046971730.1">
    <property type="nucleotide sequence ID" value="NZ_JPLA01000024.1"/>
</dbReference>
<gene>
    <name evidence="1" type="ORF">Y882_10090</name>
</gene>
<evidence type="ECO:0000313" key="1">
    <source>
        <dbReference type="EMBL" id="KLD63947.1"/>
    </source>
</evidence>
<sequence>MPAPAKLSFASDILPMFTGMDVAHMIKSMDLGDRDSVFQHADAIYKSVVSGHMPPASCGEPRWTEDMCAKFKQWQEQGGEP</sequence>
<dbReference type="EMBL" id="JPLA01000024">
    <property type="protein sequence ID" value="KLD63947.1"/>
    <property type="molecule type" value="Genomic_DNA"/>
</dbReference>
<proteinExistence type="predicted"/>
<dbReference type="OrthoDB" id="2874181at2"/>
<accession>A0A0G9H8B4</accession>
<dbReference type="Proteomes" id="UP000035481">
    <property type="component" value="Unassembled WGS sequence"/>
</dbReference>
<dbReference type="AlphaFoldDB" id="A0A0G9H8B4"/>